<proteinExistence type="predicted"/>
<name>A0A9P8RGJ7_9PEZI</name>
<evidence type="ECO:0000256" key="1">
    <source>
        <dbReference type="SAM" id="MobiDB-lite"/>
    </source>
</evidence>
<sequence>MTQKINKAPQNQDRILSGLLRDLRSEAYALSGQGANIAIVVKWKGKTWELDTDAAWTPKLDDAAQQPESDMDGNEESVMPESLVFNSASPNLPPQPLMSQTLVESSAPMSDPNVRESHTSCLPPPYEPPRCGVPKNTTSFVRQAFDRWIACGIESTEVRTYVFGDDTTNTMRHKHDGVLRFRQSVTPT</sequence>
<protein>
    <submittedName>
        <fullName evidence="2">Uncharacterized protein</fullName>
    </submittedName>
</protein>
<accession>A0A9P8RGJ7</accession>
<dbReference type="Proteomes" id="UP000758603">
    <property type="component" value="Unassembled WGS sequence"/>
</dbReference>
<dbReference type="RefSeq" id="XP_045952102.1">
    <property type="nucleotide sequence ID" value="XM_046108416.1"/>
</dbReference>
<dbReference type="EMBL" id="JAGPXC010000011">
    <property type="protein sequence ID" value="KAH6645588.1"/>
    <property type="molecule type" value="Genomic_DNA"/>
</dbReference>
<organism evidence="2 3">
    <name type="scientific">Truncatella angustata</name>
    <dbReference type="NCBI Taxonomy" id="152316"/>
    <lineage>
        <taxon>Eukaryota</taxon>
        <taxon>Fungi</taxon>
        <taxon>Dikarya</taxon>
        <taxon>Ascomycota</taxon>
        <taxon>Pezizomycotina</taxon>
        <taxon>Sordariomycetes</taxon>
        <taxon>Xylariomycetidae</taxon>
        <taxon>Amphisphaeriales</taxon>
        <taxon>Sporocadaceae</taxon>
        <taxon>Truncatella</taxon>
    </lineage>
</organism>
<dbReference type="GeneID" id="70137307"/>
<evidence type="ECO:0000313" key="2">
    <source>
        <dbReference type="EMBL" id="KAH6645588.1"/>
    </source>
</evidence>
<comment type="caution">
    <text evidence="2">The sequence shown here is derived from an EMBL/GenBank/DDBJ whole genome shotgun (WGS) entry which is preliminary data.</text>
</comment>
<keyword evidence="3" id="KW-1185">Reference proteome</keyword>
<dbReference type="AlphaFoldDB" id="A0A9P8RGJ7"/>
<gene>
    <name evidence="2" type="ORF">BKA67DRAFT_664641</name>
</gene>
<feature type="region of interest" description="Disordered" evidence="1">
    <location>
        <begin position="57"/>
        <end position="76"/>
    </location>
</feature>
<evidence type="ECO:0000313" key="3">
    <source>
        <dbReference type="Proteomes" id="UP000758603"/>
    </source>
</evidence>
<reference evidence="2" key="1">
    <citation type="journal article" date="2021" name="Nat. Commun.">
        <title>Genetic determinants of endophytism in the Arabidopsis root mycobiome.</title>
        <authorList>
            <person name="Mesny F."/>
            <person name="Miyauchi S."/>
            <person name="Thiergart T."/>
            <person name="Pickel B."/>
            <person name="Atanasova L."/>
            <person name="Karlsson M."/>
            <person name="Huettel B."/>
            <person name="Barry K.W."/>
            <person name="Haridas S."/>
            <person name="Chen C."/>
            <person name="Bauer D."/>
            <person name="Andreopoulos W."/>
            <person name="Pangilinan J."/>
            <person name="LaButti K."/>
            <person name="Riley R."/>
            <person name="Lipzen A."/>
            <person name="Clum A."/>
            <person name="Drula E."/>
            <person name="Henrissat B."/>
            <person name="Kohler A."/>
            <person name="Grigoriev I.V."/>
            <person name="Martin F.M."/>
            <person name="Hacquard S."/>
        </authorList>
    </citation>
    <scope>NUCLEOTIDE SEQUENCE</scope>
    <source>
        <strain evidence="2">MPI-SDFR-AT-0073</strain>
    </source>
</reference>